<gene>
    <name evidence="16" type="ORF">OCH239_06905</name>
</gene>
<feature type="domain" description="4'-phosphopantetheinyl transferase N-terminal" evidence="15">
    <location>
        <begin position="59"/>
        <end position="122"/>
    </location>
</feature>
<comment type="similarity">
    <text evidence="3">Belongs to the P-Pant transferase superfamily. EntD family.</text>
</comment>
<dbReference type="OrthoDB" id="8210607at2"/>
<dbReference type="Proteomes" id="UP000022447">
    <property type="component" value="Unassembled WGS sequence"/>
</dbReference>
<evidence type="ECO:0000256" key="6">
    <source>
        <dbReference type="ARBA" id="ARBA00022679"/>
    </source>
</evidence>
<evidence type="ECO:0000256" key="1">
    <source>
        <dbReference type="ARBA" id="ARBA00003937"/>
    </source>
</evidence>
<keyword evidence="6" id="KW-0808">Transferase</keyword>
<dbReference type="Pfam" id="PF01648">
    <property type="entry name" value="ACPS"/>
    <property type="match status" value="1"/>
</dbReference>
<feature type="binding site" evidence="12">
    <location>
        <position position="67"/>
    </location>
    <ligand>
        <name>CoA</name>
        <dbReference type="ChEBI" id="CHEBI:57287"/>
    </ligand>
</feature>
<name>X7EFA3_9RHOB</name>
<keyword evidence="13" id="KW-0460">Magnesium</keyword>
<feature type="binding site" evidence="12">
    <location>
        <position position="131"/>
    </location>
    <ligand>
        <name>CoA</name>
        <dbReference type="ChEBI" id="CHEBI:57287"/>
    </ligand>
</feature>
<dbReference type="EMBL" id="JALZ01000018">
    <property type="protein sequence ID" value="ETX13793.1"/>
    <property type="molecule type" value="Genomic_DNA"/>
</dbReference>
<dbReference type="PANTHER" id="PTHR38096:SF1">
    <property type="entry name" value="ENTEROBACTIN SYNTHASE COMPONENT D"/>
    <property type="match status" value="1"/>
</dbReference>
<dbReference type="GO" id="GO:0009366">
    <property type="term" value="C:enterobactin synthetase complex"/>
    <property type="evidence" value="ECO:0007669"/>
    <property type="project" value="InterPro"/>
</dbReference>
<comment type="catalytic activity">
    <reaction evidence="11">
        <text>apo-[peptidyl-carrier protein] + CoA = holo-[peptidyl-carrier protein] + adenosine 3',5'-bisphosphate + H(+)</text>
        <dbReference type="Rhea" id="RHEA:46228"/>
        <dbReference type="Rhea" id="RHEA-COMP:11479"/>
        <dbReference type="Rhea" id="RHEA-COMP:11480"/>
        <dbReference type="ChEBI" id="CHEBI:15378"/>
        <dbReference type="ChEBI" id="CHEBI:29999"/>
        <dbReference type="ChEBI" id="CHEBI:57287"/>
        <dbReference type="ChEBI" id="CHEBI:58343"/>
        <dbReference type="ChEBI" id="CHEBI:64479"/>
    </reaction>
</comment>
<accession>X7EFA3</accession>
<feature type="binding site" evidence="12">
    <location>
        <position position="75"/>
    </location>
    <ligand>
        <name>CoA</name>
        <dbReference type="ChEBI" id="CHEBI:57287"/>
    </ligand>
</feature>
<evidence type="ECO:0000256" key="13">
    <source>
        <dbReference type="PIRSR" id="PIRSR603542-2"/>
    </source>
</evidence>
<comment type="cofactor">
    <cofactor evidence="13">
        <name>Mg(2+)</name>
        <dbReference type="ChEBI" id="CHEBI:18420"/>
    </cofactor>
</comment>
<comment type="caution">
    <text evidence="16">The sequence shown here is derived from an EMBL/GenBank/DDBJ whole genome shotgun (WGS) entry which is preliminary data.</text>
</comment>
<comment type="catalytic activity">
    <reaction evidence="10">
        <text>apo-[aryl-carrier protein] + CoA = holo-[aryl-carrier protein] + adenosine 3',5'-bisphosphate + H(+)</text>
        <dbReference type="Rhea" id="RHEA:48404"/>
        <dbReference type="Rhea" id="RHEA-COMP:15903"/>
        <dbReference type="Rhea" id="RHEA-COMP:17557"/>
        <dbReference type="ChEBI" id="CHEBI:15378"/>
        <dbReference type="ChEBI" id="CHEBI:29999"/>
        <dbReference type="ChEBI" id="CHEBI:57287"/>
        <dbReference type="ChEBI" id="CHEBI:58343"/>
        <dbReference type="ChEBI" id="CHEBI:64479"/>
    </reaction>
</comment>
<dbReference type="AlphaFoldDB" id="X7EFA3"/>
<sequence length="237" mass="25535">MARDLSRTELPLSVRGGFLRGLARIEASDPTLSLVLAEVDPDRFEDAEFSAHGFAHHGRLDRAVTRRRAGWLSGRIAARAACAEIGLELVELSADEEGVPLWPSGVSGSISHTDGLASALVACGARRLGVDVEHVPDGPRLAALRSATLSAPERHRLAEPWQATLGFSAKECLYKALYPELRSFFGFDAAEVTELGGDTAILTLTVELSADLRSGRAFRVNFRRSGDTVLTWLCADP</sequence>
<dbReference type="PANTHER" id="PTHR38096">
    <property type="entry name" value="ENTEROBACTIN SYNTHASE COMPONENT D"/>
    <property type="match status" value="1"/>
</dbReference>
<comment type="pathway">
    <text evidence="2">Siderophore biosynthesis; enterobactin biosynthesis.</text>
</comment>
<evidence type="ECO:0000256" key="8">
    <source>
        <dbReference type="ARBA" id="ARBA00029894"/>
    </source>
</evidence>
<feature type="binding site" evidence="13">
    <location>
        <position position="133"/>
    </location>
    <ligand>
        <name>Mg(2+)</name>
        <dbReference type="ChEBI" id="CHEBI:18420"/>
    </ligand>
</feature>
<dbReference type="Pfam" id="PF17837">
    <property type="entry name" value="4PPT_N"/>
    <property type="match status" value="1"/>
</dbReference>
<dbReference type="GO" id="GO:0000287">
    <property type="term" value="F:magnesium ion binding"/>
    <property type="evidence" value="ECO:0007669"/>
    <property type="project" value="InterPro"/>
</dbReference>
<keyword evidence="17" id="KW-1185">Reference proteome</keyword>
<feature type="domain" description="4'-phosphopantetheinyl transferase" evidence="14">
    <location>
        <begin position="128"/>
        <end position="203"/>
    </location>
</feature>
<evidence type="ECO:0000256" key="5">
    <source>
        <dbReference type="ARBA" id="ARBA00019087"/>
    </source>
</evidence>
<dbReference type="STRING" id="1449350.OCH239_06905"/>
<dbReference type="GO" id="GO:0009239">
    <property type="term" value="P:enterobactin biosynthetic process"/>
    <property type="evidence" value="ECO:0007669"/>
    <property type="project" value="UniProtKB-UniPathway"/>
</dbReference>
<feature type="binding site" evidence="13">
    <location>
        <position position="131"/>
    </location>
    <ligand>
        <name>Mg(2+)</name>
        <dbReference type="ChEBI" id="CHEBI:18420"/>
    </ligand>
</feature>
<dbReference type="Gene3D" id="3.90.470.20">
    <property type="entry name" value="4'-phosphopantetheinyl transferase domain"/>
    <property type="match status" value="1"/>
</dbReference>
<evidence type="ECO:0000313" key="16">
    <source>
        <dbReference type="EMBL" id="ETX13793.1"/>
    </source>
</evidence>
<organism evidence="16 17">
    <name type="scientific">Roseivivax halodurans JCM 10272</name>
    <dbReference type="NCBI Taxonomy" id="1449350"/>
    <lineage>
        <taxon>Bacteria</taxon>
        <taxon>Pseudomonadati</taxon>
        <taxon>Pseudomonadota</taxon>
        <taxon>Alphaproteobacteria</taxon>
        <taxon>Rhodobacterales</taxon>
        <taxon>Roseobacteraceae</taxon>
        <taxon>Roseivivax</taxon>
    </lineage>
</organism>
<keyword evidence="7" id="KW-0259">Enterobactin biosynthesis</keyword>
<dbReference type="UniPathway" id="UPA00017"/>
<evidence type="ECO:0000256" key="10">
    <source>
        <dbReference type="ARBA" id="ARBA00049176"/>
    </source>
</evidence>
<dbReference type="RefSeq" id="WP_051489505.1">
    <property type="nucleotide sequence ID" value="NZ_JALZ01000018.1"/>
</dbReference>
<evidence type="ECO:0000256" key="2">
    <source>
        <dbReference type="ARBA" id="ARBA00004993"/>
    </source>
</evidence>
<evidence type="ECO:0000259" key="14">
    <source>
        <dbReference type="Pfam" id="PF01648"/>
    </source>
</evidence>
<keyword evidence="13" id="KW-0479">Metal-binding</keyword>
<dbReference type="InterPro" id="IPR003542">
    <property type="entry name" value="Enbac_synth_compD-like"/>
</dbReference>
<evidence type="ECO:0000256" key="9">
    <source>
        <dbReference type="ARBA" id="ARBA00031996"/>
    </source>
</evidence>
<evidence type="ECO:0000256" key="11">
    <source>
        <dbReference type="ARBA" id="ARBA00049191"/>
    </source>
</evidence>
<proteinExistence type="inferred from homology"/>
<feature type="binding site" evidence="12">
    <location>
        <position position="175"/>
    </location>
    <ligand>
        <name>CoA</name>
        <dbReference type="ChEBI" id="CHEBI:57287"/>
    </ligand>
</feature>
<comment type="subunit">
    <text evidence="4">EntB, EntD, EntE, and EntF form a multienzyme complex called enterobactin synthase.</text>
</comment>
<evidence type="ECO:0000256" key="4">
    <source>
        <dbReference type="ARBA" id="ARBA00011503"/>
    </source>
</evidence>
<protein>
    <recommendedName>
        <fullName evidence="5">Enterobactin synthase component D</fullName>
    </recommendedName>
    <alternativeName>
        <fullName evidence="8">4'-phosphopantetheinyl transferase EntD</fullName>
    </alternativeName>
    <alternativeName>
        <fullName evidence="9">Enterochelin synthase D</fullName>
    </alternativeName>
</protein>
<evidence type="ECO:0000256" key="12">
    <source>
        <dbReference type="PIRSR" id="PIRSR603542-1"/>
    </source>
</evidence>
<dbReference type="InterPro" id="IPR008278">
    <property type="entry name" value="4-PPantetheinyl_Trfase_dom"/>
</dbReference>
<comment type="function">
    <text evidence="1">Involved in the biosynthesis of the siderophore enterobactin (enterochelin), which is a macrocyclic trimeric lactone of N-(2,3-dihydroxybenzoyl)-serine. The serine trilactone serves as a scaffolding for the three catechol functionalities that provide hexadentate coordination for the tightly ligated iron(2+) atoms. Plays an essential role in the assembly of the enterobactin by catalyzing the transfer of the 4'-phosphopantetheine (Ppant) moiety from coenzyme A to the apo-domains of both EntB (ArCP domain) and EntF (PCP domain) to yield their holo-forms which make them competent for the activation of 2,3-dihydroxybenzoate (DHB) and L-serine, respectively.</text>
</comment>
<reference evidence="16 17" key="1">
    <citation type="submission" date="2014-01" db="EMBL/GenBank/DDBJ databases">
        <title>Roseivivax halodurans JCM 10272 Genome Sequencing.</title>
        <authorList>
            <person name="Lai Q."/>
            <person name="Li G."/>
            <person name="Shao Z."/>
        </authorList>
    </citation>
    <scope>NUCLEOTIDE SEQUENCE [LARGE SCALE GENOMIC DNA]</scope>
    <source>
        <strain evidence="16 17">JCM 10272</strain>
    </source>
</reference>
<evidence type="ECO:0000259" key="15">
    <source>
        <dbReference type="Pfam" id="PF17837"/>
    </source>
</evidence>
<evidence type="ECO:0000256" key="7">
    <source>
        <dbReference type="ARBA" id="ARBA00023191"/>
    </source>
</evidence>
<dbReference type="PRINTS" id="PR01399">
    <property type="entry name" value="ENTSNTHTASED"/>
</dbReference>
<feature type="binding site" evidence="12">
    <location>
        <begin position="111"/>
        <end position="112"/>
    </location>
    <ligand>
        <name>CoA</name>
        <dbReference type="ChEBI" id="CHEBI:57287"/>
    </ligand>
</feature>
<evidence type="ECO:0000313" key="17">
    <source>
        <dbReference type="Proteomes" id="UP000022447"/>
    </source>
</evidence>
<evidence type="ECO:0000256" key="3">
    <source>
        <dbReference type="ARBA" id="ARBA00008342"/>
    </source>
</evidence>
<dbReference type="InterPro" id="IPR037143">
    <property type="entry name" value="4-PPantetheinyl_Trfase_dom_sf"/>
</dbReference>
<feature type="binding site" evidence="12">
    <location>
        <position position="171"/>
    </location>
    <ligand>
        <name>CoA</name>
        <dbReference type="ChEBI" id="CHEBI:57287"/>
    </ligand>
</feature>
<dbReference type="InterPro" id="IPR041354">
    <property type="entry name" value="4PPT_N"/>
</dbReference>
<dbReference type="SUPFAM" id="SSF56214">
    <property type="entry name" value="4'-phosphopantetheinyl transferase"/>
    <property type="match status" value="1"/>
</dbReference>
<dbReference type="eggNOG" id="COG2977">
    <property type="taxonomic scope" value="Bacteria"/>
</dbReference>
<dbReference type="GO" id="GO:0005886">
    <property type="term" value="C:plasma membrane"/>
    <property type="evidence" value="ECO:0007669"/>
    <property type="project" value="TreeGrafter"/>
</dbReference>
<dbReference type="GO" id="GO:0008897">
    <property type="term" value="F:holo-[acyl-carrier-protein] synthase activity"/>
    <property type="evidence" value="ECO:0007669"/>
    <property type="project" value="InterPro"/>
</dbReference>